<evidence type="ECO:0000256" key="1">
    <source>
        <dbReference type="ARBA" id="ARBA00022603"/>
    </source>
</evidence>
<dbReference type="PANTHER" id="PTHR43191:SF2">
    <property type="entry name" value="RRNA METHYLTRANSFERASE 3, MITOCHONDRIAL"/>
    <property type="match status" value="1"/>
</dbReference>
<evidence type="ECO:0000259" key="3">
    <source>
        <dbReference type="Pfam" id="PF00588"/>
    </source>
</evidence>
<name>A0ABQ4EZE2_9ACTN</name>
<organism evidence="4 5">
    <name type="scientific">Plantactinospora mayteni</name>
    <dbReference type="NCBI Taxonomy" id="566021"/>
    <lineage>
        <taxon>Bacteria</taxon>
        <taxon>Bacillati</taxon>
        <taxon>Actinomycetota</taxon>
        <taxon>Actinomycetes</taxon>
        <taxon>Micromonosporales</taxon>
        <taxon>Micromonosporaceae</taxon>
        <taxon>Plantactinospora</taxon>
    </lineage>
</organism>
<proteinExistence type="predicted"/>
<dbReference type="EMBL" id="BONX01000049">
    <property type="protein sequence ID" value="GIH00038.1"/>
    <property type="molecule type" value="Genomic_DNA"/>
</dbReference>
<accession>A0ABQ4EZE2</accession>
<keyword evidence="5" id="KW-1185">Reference proteome</keyword>
<dbReference type="InterPro" id="IPR051259">
    <property type="entry name" value="rRNA_Methyltransferase"/>
</dbReference>
<gene>
    <name evidence="4" type="ORF">Pma05_66100</name>
</gene>
<comment type="caution">
    <text evidence="4">The sequence shown here is derived from an EMBL/GenBank/DDBJ whole genome shotgun (WGS) entry which is preliminary data.</text>
</comment>
<dbReference type="InterPro" id="IPR029026">
    <property type="entry name" value="tRNA_m1G_MTases_N"/>
</dbReference>
<protein>
    <recommendedName>
        <fullName evidence="3">tRNA/rRNA methyltransferase SpoU type domain-containing protein</fullName>
    </recommendedName>
</protein>
<dbReference type="Gene3D" id="3.40.1280.10">
    <property type="match status" value="1"/>
</dbReference>
<dbReference type="InterPro" id="IPR001537">
    <property type="entry name" value="SpoU_MeTrfase"/>
</dbReference>
<dbReference type="PANTHER" id="PTHR43191">
    <property type="entry name" value="RRNA METHYLTRANSFERASE 3"/>
    <property type="match status" value="1"/>
</dbReference>
<evidence type="ECO:0000256" key="2">
    <source>
        <dbReference type="ARBA" id="ARBA00022679"/>
    </source>
</evidence>
<dbReference type="InterPro" id="IPR029028">
    <property type="entry name" value="Alpha/beta_knot_MTases"/>
</dbReference>
<dbReference type="Proteomes" id="UP000621500">
    <property type="component" value="Unassembled WGS sequence"/>
</dbReference>
<keyword evidence="2" id="KW-0808">Transferase</keyword>
<dbReference type="Pfam" id="PF00588">
    <property type="entry name" value="SpoU_methylase"/>
    <property type="match status" value="1"/>
</dbReference>
<feature type="domain" description="tRNA/rRNA methyltransferase SpoU type" evidence="3">
    <location>
        <begin position="68"/>
        <end position="136"/>
    </location>
</feature>
<dbReference type="RefSeq" id="WP_203861363.1">
    <property type="nucleotide sequence ID" value="NZ_BAAAZQ010000021.1"/>
</dbReference>
<sequence length="350" mass="37084">MDSRARLVGDGLENPANAYALRDAAAMFGVPCLFRDGRGLAGRWSAERAGGPLDMIDNTELLDPSTPLVAVENAPGATSVFGTALPAGRPSVVVGNERLGVRPDVLRSAARCVQIPMAGRGVNTLNVASAAAVALHYLVAASGRRTVRGARPESRRPAVLLLGPGDHVEAGSTLRSAAAFGWQTVGLDDRAKVWWGTPRPVRTEARAAARSSRNPLRVVPMPAERPVPARRVVVAGLRVAGPPLHRVDLTGGPETLLVIPDEEATGPAEEWRRLGSPVEFARLELPAADVPYRYRLVAAIVLAEVARQLGSRSPGRPAPAPRHRPRYDSALALVDSPDAELVSVAELESY</sequence>
<evidence type="ECO:0000313" key="4">
    <source>
        <dbReference type="EMBL" id="GIH00038.1"/>
    </source>
</evidence>
<dbReference type="SUPFAM" id="SSF75217">
    <property type="entry name" value="alpha/beta knot"/>
    <property type="match status" value="1"/>
</dbReference>
<reference evidence="4 5" key="1">
    <citation type="submission" date="2021-01" db="EMBL/GenBank/DDBJ databases">
        <title>Whole genome shotgun sequence of Plantactinospora mayteni NBRC 109088.</title>
        <authorList>
            <person name="Komaki H."/>
            <person name="Tamura T."/>
        </authorList>
    </citation>
    <scope>NUCLEOTIDE SEQUENCE [LARGE SCALE GENOMIC DNA]</scope>
    <source>
        <strain evidence="4 5">NBRC 109088</strain>
    </source>
</reference>
<keyword evidence="1" id="KW-0489">Methyltransferase</keyword>
<evidence type="ECO:0000313" key="5">
    <source>
        <dbReference type="Proteomes" id="UP000621500"/>
    </source>
</evidence>